<evidence type="ECO:0000256" key="6">
    <source>
        <dbReference type="ARBA" id="ARBA00022729"/>
    </source>
</evidence>
<evidence type="ECO:0000256" key="8">
    <source>
        <dbReference type="ARBA" id="ARBA00023114"/>
    </source>
</evidence>
<keyword evidence="6 11" id="KW-0732">Signal</keyword>
<evidence type="ECO:0000256" key="5">
    <source>
        <dbReference type="ARBA" id="ARBA00022692"/>
    </source>
</evidence>
<evidence type="ECO:0000256" key="3">
    <source>
        <dbReference type="ARBA" id="ARBA00022448"/>
    </source>
</evidence>
<comment type="subcellular location">
    <subcellularLocation>
        <location evidence="1">Cell outer membrane</location>
        <topology evidence="1">Multi-pass membrane protein</topology>
    </subcellularLocation>
</comment>
<comment type="caution">
    <text evidence="13">The sequence shown here is derived from an EMBL/GenBank/DDBJ whole genome shotgun (WGS) entry which is preliminary data.</text>
</comment>
<dbReference type="AlphaFoldDB" id="A0A554WFB2"/>
<dbReference type="Pfam" id="PF13609">
    <property type="entry name" value="Porin_4"/>
    <property type="match status" value="1"/>
</dbReference>
<evidence type="ECO:0000313" key="13">
    <source>
        <dbReference type="EMBL" id="TSE22273.1"/>
    </source>
</evidence>
<evidence type="ECO:0000256" key="11">
    <source>
        <dbReference type="SAM" id="SignalP"/>
    </source>
</evidence>
<dbReference type="InterPro" id="IPR033900">
    <property type="entry name" value="Gram_neg_porin_domain"/>
</dbReference>
<protein>
    <submittedName>
        <fullName evidence="13">Outer membrane porin protein 32</fullName>
    </submittedName>
</protein>
<evidence type="ECO:0000259" key="12">
    <source>
        <dbReference type="Pfam" id="PF13609"/>
    </source>
</evidence>
<dbReference type="GO" id="GO:0006811">
    <property type="term" value="P:monoatomic ion transport"/>
    <property type="evidence" value="ECO:0007669"/>
    <property type="project" value="UniProtKB-KW"/>
</dbReference>
<keyword evidence="3" id="KW-0813">Transport</keyword>
<feature type="signal peptide" evidence="11">
    <location>
        <begin position="1"/>
        <end position="19"/>
    </location>
</feature>
<dbReference type="Proteomes" id="UP000318554">
    <property type="component" value="Unassembled WGS sequence"/>
</dbReference>
<feature type="chain" id="PRO_5021707967" evidence="11">
    <location>
        <begin position="20"/>
        <end position="313"/>
    </location>
</feature>
<dbReference type="InterPro" id="IPR023614">
    <property type="entry name" value="Porin_dom_sf"/>
</dbReference>
<dbReference type="PANTHER" id="PTHR34501:SF9">
    <property type="entry name" value="MAJOR OUTER MEMBRANE PROTEIN P.IA"/>
    <property type="match status" value="1"/>
</dbReference>
<comment type="subunit">
    <text evidence="2">Homotrimer.</text>
</comment>
<keyword evidence="14" id="KW-1185">Reference proteome</keyword>
<keyword evidence="9" id="KW-0472">Membrane</keyword>
<keyword evidence="5" id="KW-0812">Transmembrane</keyword>
<keyword evidence="8" id="KW-0626">Porin</keyword>
<dbReference type="GO" id="GO:0046930">
    <property type="term" value="C:pore complex"/>
    <property type="evidence" value="ECO:0007669"/>
    <property type="project" value="UniProtKB-KW"/>
</dbReference>
<dbReference type="InterPro" id="IPR050298">
    <property type="entry name" value="Gram-neg_bact_OMP"/>
</dbReference>
<dbReference type="PRINTS" id="PR00184">
    <property type="entry name" value="NEISSPPORIN"/>
</dbReference>
<dbReference type="InterPro" id="IPR002299">
    <property type="entry name" value="Porin_Neis"/>
</dbReference>
<dbReference type="OrthoDB" id="6975458at2"/>
<dbReference type="Gene3D" id="2.40.160.10">
    <property type="entry name" value="Porin"/>
    <property type="match status" value="1"/>
</dbReference>
<accession>A0A554WFB2</accession>
<keyword evidence="7" id="KW-0406">Ion transport</keyword>
<dbReference type="RefSeq" id="WP_144326639.1">
    <property type="nucleotide sequence ID" value="NZ_VJNA01000030.1"/>
</dbReference>
<dbReference type="GO" id="GO:0009279">
    <property type="term" value="C:cell outer membrane"/>
    <property type="evidence" value="ECO:0007669"/>
    <property type="project" value="UniProtKB-SubCell"/>
</dbReference>
<dbReference type="GO" id="GO:0015288">
    <property type="term" value="F:porin activity"/>
    <property type="evidence" value="ECO:0007669"/>
    <property type="project" value="UniProtKB-KW"/>
</dbReference>
<dbReference type="PANTHER" id="PTHR34501">
    <property type="entry name" value="PROTEIN YDDL-RELATED"/>
    <property type="match status" value="1"/>
</dbReference>
<proteinExistence type="predicted"/>
<evidence type="ECO:0000256" key="7">
    <source>
        <dbReference type="ARBA" id="ARBA00023065"/>
    </source>
</evidence>
<reference evidence="13 14" key="1">
    <citation type="submission" date="2019-07" db="EMBL/GenBank/DDBJ databases">
        <title>Tepidimonas aquatica CLN-1 draft genome.</title>
        <authorList>
            <person name="Da Costa M.S."/>
            <person name="Froufe H.J.C."/>
            <person name="Egas C."/>
            <person name="Albuquerque L."/>
        </authorList>
    </citation>
    <scope>NUCLEOTIDE SEQUENCE [LARGE SCALE GENOMIC DNA]</scope>
    <source>
        <strain evidence="13 14">CLN-1</strain>
    </source>
</reference>
<evidence type="ECO:0000256" key="10">
    <source>
        <dbReference type="ARBA" id="ARBA00023237"/>
    </source>
</evidence>
<keyword evidence="10" id="KW-0998">Cell outer membrane</keyword>
<dbReference type="SUPFAM" id="SSF56935">
    <property type="entry name" value="Porins"/>
    <property type="match status" value="1"/>
</dbReference>
<evidence type="ECO:0000256" key="1">
    <source>
        <dbReference type="ARBA" id="ARBA00004571"/>
    </source>
</evidence>
<name>A0A554WFB2_9BURK</name>
<sequence length="313" mass="33015">MKKTLIALAAVAATGAAFAQSSVTLYGTADIVLHKDKNAPTELTSGGSPRKNIPNSHWGIKGEEDLGGGLKAGFLYEQNINLDNGTGGPGFNRQTYLSLSGGFGEIKLGKIWTAYDDIGVATEAAFNDYLLSPVALIFQSQYKYTANPNNGFYYASPSFGGFSGAFSTNLREGVAGSRVSAFHVKYKGGPLFVALGYQDDEPKNEKYTRIGASYDLGVAKLLGTYGRAKNADVNEWSVGADVPVASNLVVSVGYARSKQDGMKAEQGWSLAAAYALSKRTTAYAGYFDANAAAVTGRAGAPDSRFGVGLKHTF</sequence>
<gene>
    <name evidence="13" type="ORF">Taqua_02109</name>
</gene>
<feature type="domain" description="Porin" evidence="12">
    <location>
        <begin position="7"/>
        <end position="286"/>
    </location>
</feature>
<dbReference type="EMBL" id="VJNA01000030">
    <property type="protein sequence ID" value="TSE22273.1"/>
    <property type="molecule type" value="Genomic_DNA"/>
</dbReference>
<organism evidence="13 14">
    <name type="scientific">Tepidimonas aquatica</name>
    <dbReference type="NCBI Taxonomy" id="247482"/>
    <lineage>
        <taxon>Bacteria</taxon>
        <taxon>Pseudomonadati</taxon>
        <taxon>Pseudomonadota</taxon>
        <taxon>Betaproteobacteria</taxon>
        <taxon>Burkholderiales</taxon>
        <taxon>Tepidimonas</taxon>
    </lineage>
</organism>
<evidence type="ECO:0000256" key="2">
    <source>
        <dbReference type="ARBA" id="ARBA00011233"/>
    </source>
</evidence>
<evidence type="ECO:0000313" key="14">
    <source>
        <dbReference type="Proteomes" id="UP000318554"/>
    </source>
</evidence>
<dbReference type="CDD" id="cd00342">
    <property type="entry name" value="gram_neg_porins"/>
    <property type="match status" value="1"/>
</dbReference>
<evidence type="ECO:0000256" key="4">
    <source>
        <dbReference type="ARBA" id="ARBA00022452"/>
    </source>
</evidence>
<keyword evidence="4" id="KW-1134">Transmembrane beta strand</keyword>
<evidence type="ECO:0000256" key="9">
    <source>
        <dbReference type="ARBA" id="ARBA00023136"/>
    </source>
</evidence>